<dbReference type="OrthoDB" id="623670at2759"/>
<dbReference type="InterPro" id="IPR051477">
    <property type="entry name" value="Expansin_CellWall"/>
</dbReference>
<dbReference type="EMBL" id="KB445560">
    <property type="protein sequence ID" value="EMC93689.1"/>
    <property type="molecule type" value="Genomic_DNA"/>
</dbReference>
<accession>M2N3U4</accession>
<evidence type="ECO:0000313" key="2">
    <source>
        <dbReference type="EMBL" id="EMC93689.1"/>
    </source>
</evidence>
<dbReference type="GeneID" id="19110498"/>
<keyword evidence="3" id="KW-1185">Reference proteome</keyword>
<dbReference type="Proteomes" id="UP000011761">
    <property type="component" value="Unassembled WGS sequence"/>
</dbReference>
<dbReference type="AlphaFoldDB" id="M2N3U4"/>
<dbReference type="CDD" id="cd22191">
    <property type="entry name" value="DPBB_RlpA_EXP_N-like"/>
    <property type="match status" value="1"/>
</dbReference>
<dbReference type="KEGG" id="bcom:BAUCODRAFT_26917"/>
<dbReference type="HOGENOM" id="CLU_047639_1_1_1"/>
<organism evidence="2 3">
    <name type="scientific">Baudoinia panamericana (strain UAMH 10762)</name>
    <name type="common">Angels' share fungus</name>
    <name type="synonym">Baudoinia compniacensis (strain UAMH 10762)</name>
    <dbReference type="NCBI Taxonomy" id="717646"/>
    <lineage>
        <taxon>Eukaryota</taxon>
        <taxon>Fungi</taxon>
        <taxon>Dikarya</taxon>
        <taxon>Ascomycota</taxon>
        <taxon>Pezizomycotina</taxon>
        <taxon>Dothideomycetes</taxon>
        <taxon>Dothideomycetidae</taxon>
        <taxon>Mycosphaerellales</taxon>
        <taxon>Teratosphaeriaceae</taxon>
        <taxon>Baudoinia</taxon>
    </lineage>
</organism>
<dbReference type="InterPro" id="IPR036908">
    <property type="entry name" value="RlpA-like_sf"/>
</dbReference>
<protein>
    <recommendedName>
        <fullName evidence="4">RlpA-like protein double-psi beta-barrel domain-containing protein</fullName>
    </recommendedName>
</protein>
<keyword evidence="1" id="KW-0732">Signal</keyword>
<dbReference type="eggNOG" id="ENOG502S6X4">
    <property type="taxonomic scope" value="Eukaryota"/>
</dbReference>
<dbReference type="Gene3D" id="2.40.40.10">
    <property type="entry name" value="RlpA-like domain"/>
    <property type="match status" value="1"/>
</dbReference>
<dbReference type="PANTHER" id="PTHR31836">
    <property type="match status" value="1"/>
</dbReference>
<evidence type="ECO:0000313" key="3">
    <source>
        <dbReference type="Proteomes" id="UP000011761"/>
    </source>
</evidence>
<dbReference type="PANTHER" id="PTHR31836:SF28">
    <property type="entry name" value="SRCR DOMAIN-CONTAINING PROTEIN-RELATED"/>
    <property type="match status" value="1"/>
</dbReference>
<sequence>MLILLGLTIGLAAGLTLRSRSDEALGLPAGKEIYDGELTYYLEGPTKLLGACGQMNGENDYIVSVSHIIFDAAGSSSATGGNSNNNPLCGQMVRATRWDAEVNAERSVDLTVVDRCTGCQPNDLDTSTGVFKHMASIAEGRVNVTWVWLTR</sequence>
<reference evidence="2 3" key="1">
    <citation type="journal article" date="2012" name="PLoS Pathog.">
        <title>Diverse lifestyles and strategies of plant pathogenesis encoded in the genomes of eighteen Dothideomycetes fungi.</title>
        <authorList>
            <person name="Ohm R.A."/>
            <person name="Feau N."/>
            <person name="Henrissat B."/>
            <person name="Schoch C.L."/>
            <person name="Horwitz B.A."/>
            <person name="Barry K.W."/>
            <person name="Condon B.J."/>
            <person name="Copeland A.C."/>
            <person name="Dhillon B."/>
            <person name="Glaser F."/>
            <person name="Hesse C.N."/>
            <person name="Kosti I."/>
            <person name="LaButti K."/>
            <person name="Lindquist E.A."/>
            <person name="Lucas S."/>
            <person name="Salamov A.A."/>
            <person name="Bradshaw R.E."/>
            <person name="Ciuffetti L."/>
            <person name="Hamelin R.C."/>
            <person name="Kema G.H.J."/>
            <person name="Lawrence C."/>
            <person name="Scott J.A."/>
            <person name="Spatafora J.W."/>
            <person name="Turgeon B.G."/>
            <person name="de Wit P.J.G.M."/>
            <person name="Zhong S."/>
            <person name="Goodwin S.B."/>
            <person name="Grigoriev I.V."/>
        </authorList>
    </citation>
    <scope>NUCLEOTIDE SEQUENCE [LARGE SCALE GENOMIC DNA]</scope>
    <source>
        <strain evidence="2 3">UAMH 10762</strain>
    </source>
</reference>
<evidence type="ECO:0008006" key="4">
    <source>
        <dbReference type="Google" id="ProtNLM"/>
    </source>
</evidence>
<dbReference type="OMA" id="HIVFDRA"/>
<name>M2N3U4_BAUPA</name>
<dbReference type="SUPFAM" id="SSF50685">
    <property type="entry name" value="Barwin-like endoglucanases"/>
    <property type="match status" value="1"/>
</dbReference>
<gene>
    <name evidence="2" type="ORF">BAUCODRAFT_26917</name>
</gene>
<dbReference type="RefSeq" id="XP_007679164.1">
    <property type="nucleotide sequence ID" value="XM_007680974.1"/>
</dbReference>
<proteinExistence type="predicted"/>
<evidence type="ECO:0000256" key="1">
    <source>
        <dbReference type="ARBA" id="ARBA00022729"/>
    </source>
</evidence>
<dbReference type="STRING" id="717646.M2N3U4"/>